<proteinExistence type="predicted"/>
<protein>
    <submittedName>
        <fullName evidence="4">Uncharacterized protein</fullName>
    </submittedName>
</protein>
<sequence length="1011" mass="115994">MPQKTIQDLDAYIKATAAVYDHSNTKLVSRKTKVSRRRKEAFLSVLPYRKPSSHYHSQERKKSSSSITRKPRSRPASESAISNPKQKLNISVQTSENANDNNDAPQTLSFQLDLETSVQSLKELIEKQIGVEARYQCLYNRQNFQLCDLLTLEENDVDKNEIISLRLSKDDRNCNDVPKDKTGIDHEYLKDLSSKVESSRTELAKHLGYEEAEIADFQTTNEGSTEESRHMLLTWWKKTTDRDEAAQKLRRALEAIGLTELAQNVPVTSESRDETAEPEPERRQDAGVDEESKQNGAASTEEEKLKNDELPKDKAAIDDEYLKGLSPKIESSWKELAKHLGYEEAEIADIQTTNEGSTEESHHMLLTWWEKTTDRNEAAQKLRRALEAIGLTDLAQSLPVTSTSRDEAAGPEPERRQDAGVDKECKQKGATSTEEEKLKKEQVFDQDKPQLISRRYLQVFIRGNCLQKPKITSLRLDPETSVLILKVIISEKIGVHPQQQRLFIRRNCRNFELHNLLTLHDCGIHQDENISLRLCTDGLLGGGPKDKHPVGDQFFRDIASKTESFWEQLAKSLGYGEDEIKQFQKICQENKERSLQMLLSWWIKQTNREEGFQNLKDALNSIGRAELALMVPSEEQWRMKQEEVAEREKRRASSEGRGPRQEETAHRLHQTTGTTSSENQRTCQEDVTHRDKHESSVQMRGAQEQSRKRGATSSKGQRARRDEVAHRDKPTPKVLIRGAKEQSRKRRATSSEDQRPEEVTHRDNSQSEVQMGGAKKKIKQNETTSSEDQRKGRQEAAYRDKPQPLVHVGVPGTESRPDARPDDKSIWNDSKNIGTHWEELALNLNSSKEEVEIIKANHSNDVVRQCFEMLSAWWRKQDNYPEAWRTLEKALVDSGRNDLVQGTSVEKRQSSEEPGRSHTTSHETQLAADRCEKKLKYIYTNRGSYVQMLPWVDDDQMHIMDIYTKLQLQKDDDYDDLKGEDYILRGPVRFGKKSHAVVVDVFIVEREFYTA</sequence>
<feature type="domain" description="Death" evidence="2">
    <location>
        <begin position="332"/>
        <end position="402"/>
    </location>
</feature>
<dbReference type="GO" id="GO:0007165">
    <property type="term" value="P:signal transduction"/>
    <property type="evidence" value="ECO:0007669"/>
    <property type="project" value="InterPro"/>
</dbReference>
<feature type="compositionally biased region" description="Basic and acidic residues" evidence="1">
    <location>
        <begin position="719"/>
        <end position="731"/>
    </location>
</feature>
<feature type="domain" description="Ubiquitin-like" evidence="3">
    <location>
        <begin position="88"/>
        <end position="172"/>
    </location>
</feature>
<feature type="domain" description="Ubiquitin-like" evidence="3">
    <location>
        <begin position="457"/>
        <end position="532"/>
    </location>
</feature>
<accession>A0A913ZQZ6</accession>
<dbReference type="InterPro" id="IPR016729">
    <property type="entry name" value="FADD"/>
</dbReference>
<dbReference type="Proteomes" id="UP000887568">
    <property type="component" value="Unplaced"/>
</dbReference>
<reference evidence="4" key="1">
    <citation type="submission" date="2022-11" db="UniProtKB">
        <authorList>
            <consortium name="EnsemblMetazoa"/>
        </authorList>
    </citation>
    <scope>IDENTIFICATION</scope>
</reference>
<dbReference type="Gene3D" id="3.10.20.90">
    <property type="entry name" value="Phosphatidylinositol 3-kinase Catalytic Subunit, Chain A, domain 1"/>
    <property type="match status" value="2"/>
</dbReference>
<dbReference type="PANTHER" id="PTHR15077:SF9">
    <property type="entry name" value="C-TERMINAL OF ROC (COR) DOMAIN-CONTAINING PROTEIN"/>
    <property type="match status" value="1"/>
</dbReference>
<feature type="compositionally biased region" description="Basic and acidic residues" evidence="1">
    <location>
        <begin position="639"/>
        <end position="666"/>
    </location>
</feature>
<feature type="compositionally biased region" description="Basic and acidic residues" evidence="1">
    <location>
        <begin position="815"/>
        <end position="826"/>
    </location>
</feature>
<evidence type="ECO:0000313" key="5">
    <source>
        <dbReference type="Proteomes" id="UP000887568"/>
    </source>
</evidence>
<feature type="compositionally biased region" description="Basic and acidic residues" evidence="1">
    <location>
        <begin position="301"/>
        <end position="312"/>
    </location>
</feature>
<feature type="compositionally biased region" description="Basic and acidic residues" evidence="1">
    <location>
        <begin position="683"/>
        <end position="695"/>
    </location>
</feature>
<feature type="compositionally biased region" description="Basic and acidic residues" evidence="1">
    <location>
        <begin position="270"/>
        <end position="293"/>
    </location>
</feature>
<dbReference type="SUPFAM" id="SSF54236">
    <property type="entry name" value="Ubiquitin-like"/>
    <property type="match status" value="2"/>
</dbReference>
<feature type="compositionally biased region" description="Polar residues" evidence="1">
    <location>
        <begin position="670"/>
        <end position="682"/>
    </location>
</feature>
<organism evidence="4 5">
    <name type="scientific">Patiria miniata</name>
    <name type="common">Bat star</name>
    <name type="synonym">Asterina miniata</name>
    <dbReference type="NCBI Taxonomy" id="46514"/>
    <lineage>
        <taxon>Eukaryota</taxon>
        <taxon>Metazoa</taxon>
        <taxon>Echinodermata</taxon>
        <taxon>Eleutherozoa</taxon>
        <taxon>Asterozoa</taxon>
        <taxon>Asteroidea</taxon>
        <taxon>Valvatacea</taxon>
        <taxon>Valvatida</taxon>
        <taxon>Asterinidae</taxon>
        <taxon>Patiria</taxon>
    </lineage>
</organism>
<dbReference type="AlphaFoldDB" id="A0A913ZQZ6"/>
<feature type="region of interest" description="Disordered" evidence="1">
    <location>
        <begin position="898"/>
        <end position="925"/>
    </location>
</feature>
<dbReference type="InterPro" id="IPR000626">
    <property type="entry name" value="Ubiquitin-like_dom"/>
</dbReference>
<feature type="region of interest" description="Disordered" evidence="1">
    <location>
        <begin position="264"/>
        <end position="312"/>
    </location>
</feature>
<dbReference type="PROSITE" id="PS50053">
    <property type="entry name" value="UBIQUITIN_2"/>
    <property type="match status" value="2"/>
</dbReference>
<feature type="compositionally biased region" description="Basic and acidic residues" evidence="1">
    <location>
        <begin position="749"/>
        <end position="765"/>
    </location>
</feature>
<dbReference type="InterPro" id="IPR011029">
    <property type="entry name" value="DEATH-like_dom_sf"/>
</dbReference>
<feature type="compositionally biased region" description="Basic and acidic residues" evidence="1">
    <location>
        <begin position="905"/>
        <end position="916"/>
    </location>
</feature>
<evidence type="ECO:0000313" key="4">
    <source>
        <dbReference type="EnsemblMetazoa" id="XP_038053565.1"/>
    </source>
</evidence>
<name>A0A913ZQZ6_PATMI</name>
<dbReference type="Pfam" id="PF00531">
    <property type="entry name" value="Death"/>
    <property type="match status" value="4"/>
</dbReference>
<keyword evidence="5" id="KW-1185">Reference proteome</keyword>
<feature type="domain" description="Death" evidence="2">
    <location>
        <begin position="566"/>
        <end position="635"/>
    </location>
</feature>
<feature type="domain" description="Death" evidence="2">
    <location>
        <begin position="202"/>
        <end position="269"/>
    </location>
</feature>
<dbReference type="CDD" id="cd01670">
    <property type="entry name" value="Death"/>
    <property type="match status" value="4"/>
</dbReference>
<feature type="region of interest" description="Disordered" evidence="1">
    <location>
        <begin position="639"/>
        <end position="830"/>
    </location>
</feature>
<dbReference type="Gene3D" id="1.10.533.10">
    <property type="entry name" value="Death Domain, Fas"/>
    <property type="match status" value="4"/>
</dbReference>
<dbReference type="PANTHER" id="PTHR15077">
    <property type="entry name" value="FAS-ASSOCIATING DEATH DOMAIN-CONTAINING PROTEIN FADD"/>
    <property type="match status" value="1"/>
</dbReference>
<feature type="region of interest" description="Disordered" evidence="1">
    <location>
        <begin position="46"/>
        <end position="87"/>
    </location>
</feature>
<evidence type="ECO:0000259" key="3">
    <source>
        <dbReference type="PROSITE" id="PS50053"/>
    </source>
</evidence>
<dbReference type="InterPro" id="IPR000488">
    <property type="entry name" value="Death_dom"/>
</dbReference>
<dbReference type="EnsemblMetazoa" id="XM_038197637.1">
    <property type="protein sequence ID" value="XP_038053565.1"/>
    <property type="gene ID" value="LOC119726018"/>
</dbReference>
<dbReference type="SUPFAM" id="SSF47986">
    <property type="entry name" value="DEATH domain"/>
    <property type="match status" value="4"/>
</dbReference>
<dbReference type="PROSITE" id="PS50017">
    <property type="entry name" value="DEATH_DOMAIN"/>
    <property type="match status" value="4"/>
</dbReference>
<evidence type="ECO:0000259" key="2">
    <source>
        <dbReference type="PROSITE" id="PS50017"/>
    </source>
</evidence>
<dbReference type="GeneID" id="119726018"/>
<feature type="domain" description="Death" evidence="2">
    <location>
        <begin position="833"/>
        <end position="901"/>
    </location>
</feature>
<feature type="compositionally biased region" description="Basic and acidic residues" evidence="1">
    <location>
        <begin position="404"/>
        <end position="427"/>
    </location>
</feature>
<dbReference type="SMART" id="SM00005">
    <property type="entry name" value="DEATH"/>
    <property type="match status" value="4"/>
</dbReference>
<feature type="compositionally biased region" description="Basic and acidic residues" evidence="1">
    <location>
        <begin position="434"/>
        <end position="443"/>
    </location>
</feature>
<feature type="region of interest" description="Disordered" evidence="1">
    <location>
        <begin position="397"/>
        <end position="443"/>
    </location>
</feature>
<feature type="compositionally biased region" description="Basic and acidic residues" evidence="1">
    <location>
        <begin position="787"/>
        <end position="802"/>
    </location>
</feature>
<dbReference type="InterPro" id="IPR029071">
    <property type="entry name" value="Ubiquitin-like_domsf"/>
</dbReference>
<dbReference type="RefSeq" id="XP_038053565.1">
    <property type="nucleotide sequence ID" value="XM_038197637.1"/>
</dbReference>
<evidence type="ECO:0000256" key="1">
    <source>
        <dbReference type="SAM" id="MobiDB-lite"/>
    </source>
</evidence>